<accession>A0A0L0S3P5</accession>
<evidence type="ECO:0000256" key="1">
    <source>
        <dbReference type="ARBA" id="ARBA00004123"/>
    </source>
</evidence>
<feature type="domain" description="Trichohyalin-plectin-homology" evidence="15">
    <location>
        <begin position="112"/>
        <end position="463"/>
    </location>
</feature>
<keyword evidence="7 14" id="KW-0175">Coiled coil</keyword>
<proteinExistence type="inferred from homology"/>
<evidence type="ECO:0000256" key="10">
    <source>
        <dbReference type="ARBA" id="ARBA00023242"/>
    </source>
</evidence>
<evidence type="ECO:0000256" key="11">
    <source>
        <dbReference type="ARBA" id="ARBA00023254"/>
    </source>
</evidence>
<evidence type="ECO:0000256" key="13">
    <source>
        <dbReference type="ARBA" id="ARBA00046114"/>
    </source>
</evidence>
<feature type="coiled-coil region" evidence="14">
    <location>
        <begin position="219"/>
        <end position="355"/>
    </location>
</feature>
<dbReference type="Pfam" id="PF13868">
    <property type="entry name" value="TPH"/>
    <property type="match status" value="1"/>
</dbReference>
<evidence type="ECO:0000256" key="4">
    <source>
        <dbReference type="ARBA" id="ARBA00014813"/>
    </source>
</evidence>
<comment type="subcellular location">
    <subcellularLocation>
        <location evidence="2">Cytoplasm</location>
        <location evidence="2">Cytoskeleton</location>
        <location evidence="2">Flagellum axoneme</location>
    </subcellularLocation>
    <subcellularLocation>
        <location evidence="1">Nucleus</location>
    </subcellularLocation>
</comment>
<evidence type="ECO:0000256" key="3">
    <source>
        <dbReference type="ARBA" id="ARBA00009158"/>
    </source>
</evidence>
<keyword evidence="8" id="KW-0969">Cilium</keyword>
<dbReference type="GO" id="GO:0051321">
    <property type="term" value="P:meiotic cell cycle"/>
    <property type="evidence" value="ECO:0007669"/>
    <property type="project" value="UniProtKB-KW"/>
</dbReference>
<dbReference type="PANTHER" id="PTHR19265:SF0">
    <property type="entry name" value="MEIOSIS-SPECIFIC NUCLEAR STRUCTURAL PROTEIN 1"/>
    <property type="match status" value="1"/>
</dbReference>
<dbReference type="OMA" id="QIRNQMV"/>
<evidence type="ECO:0000313" key="16">
    <source>
        <dbReference type="EMBL" id="KNE57026.1"/>
    </source>
</evidence>
<name>A0A0L0S3P5_ALLM3</name>
<dbReference type="PANTHER" id="PTHR19265">
    <property type="entry name" value="MEIOSIS-SPECIFIC NUCLEAR STRUCTURAL PROTEIN 1"/>
    <property type="match status" value="1"/>
</dbReference>
<comment type="function">
    <text evidence="13">Microtubule inner protein (MIP) part of the dynein-decorated doublet microtubules (DMTs) in cilia axoneme, which is required for motile cilia beating. May play a role in the control of meiotic division and germ cell differentiation through regulation of pairing and recombination during meiosis. Required for sperm flagella assembly. May play a role in the assembly and function of the outer dynein arm-docking complex (ODA-DC). ODA-DC mediates outer dynein arms (ODA) binding onto the axonemal doublet microtubules.</text>
</comment>
<sequence length="487" mass="58229">MHSIPTPRRAVVEARQQAARQREFARSDLVKHLTEDKVLRDAFTNDERVERNRRVREYRAHATEAQLVHQHMANQAEQEQRQKAREEEEALLHAIQQQHDELVRQEKIRQSIRENSVELRELEHKLHAAYMNAERATQVQHKKLAHEQAAQQDRDYAAQVQTHLERAASAEQAQEEAAWKRSRQYKAYLQHQLDARAQAKEADMAQFLKEKELVDAMVRRIQEEDAAELQQRYAQQRQTRAFIDEYLFEREAWLATERAKMEEENAKIAEHVRQQERRAEAQRAERAAAEQARAQVYETLTADMTRTEKARAELEELRTELAVAEQHEREALRERQDMERRLAQKLELIAAYQQQIAERRRAREAEHEEEDAFRARMLAKLAEDARLDQLSREKKRLKQLEHKRAVDAMVEEHRRRIEQERALDEEERRKEHALEQFKQQVIEQERQRLLREHATKLLGYLPKGVFKDEKDLELFDDEFKRKLQFMA</sequence>
<keyword evidence="11" id="KW-0469">Meiosis</keyword>
<evidence type="ECO:0000256" key="7">
    <source>
        <dbReference type="ARBA" id="ARBA00023054"/>
    </source>
</evidence>
<evidence type="ECO:0000256" key="5">
    <source>
        <dbReference type="ARBA" id="ARBA00022490"/>
    </source>
</evidence>
<keyword evidence="10" id="KW-0539">Nucleus</keyword>
<reference evidence="16 17" key="1">
    <citation type="submission" date="2009-11" db="EMBL/GenBank/DDBJ databases">
        <title>Annotation of Allomyces macrogynus ATCC 38327.</title>
        <authorList>
            <consortium name="The Broad Institute Genome Sequencing Platform"/>
            <person name="Russ C."/>
            <person name="Cuomo C."/>
            <person name="Burger G."/>
            <person name="Gray M.W."/>
            <person name="Holland P.W.H."/>
            <person name="King N."/>
            <person name="Lang F.B.F."/>
            <person name="Roger A.J."/>
            <person name="Ruiz-Trillo I."/>
            <person name="Young S.K."/>
            <person name="Zeng Q."/>
            <person name="Gargeya S."/>
            <person name="Fitzgerald M."/>
            <person name="Haas B."/>
            <person name="Abouelleil A."/>
            <person name="Alvarado L."/>
            <person name="Arachchi H.M."/>
            <person name="Berlin A."/>
            <person name="Chapman S.B."/>
            <person name="Gearin G."/>
            <person name="Goldberg J."/>
            <person name="Griggs A."/>
            <person name="Gujja S."/>
            <person name="Hansen M."/>
            <person name="Heiman D."/>
            <person name="Howarth C."/>
            <person name="Larimer J."/>
            <person name="Lui A."/>
            <person name="MacDonald P.J.P."/>
            <person name="McCowen C."/>
            <person name="Montmayeur A."/>
            <person name="Murphy C."/>
            <person name="Neiman D."/>
            <person name="Pearson M."/>
            <person name="Priest M."/>
            <person name="Roberts A."/>
            <person name="Saif S."/>
            <person name="Shea T."/>
            <person name="Sisk P."/>
            <person name="Stolte C."/>
            <person name="Sykes S."/>
            <person name="Wortman J."/>
            <person name="Nusbaum C."/>
            <person name="Birren B."/>
        </authorList>
    </citation>
    <scope>NUCLEOTIDE SEQUENCE [LARGE SCALE GENOMIC DNA]</scope>
    <source>
        <strain evidence="16 17">ATCC 38327</strain>
    </source>
</reference>
<evidence type="ECO:0000313" key="17">
    <source>
        <dbReference type="Proteomes" id="UP000054350"/>
    </source>
</evidence>
<dbReference type="InterPro" id="IPR043597">
    <property type="entry name" value="TPH_dom"/>
</dbReference>
<evidence type="ECO:0000259" key="15">
    <source>
        <dbReference type="Pfam" id="PF13868"/>
    </source>
</evidence>
<evidence type="ECO:0000256" key="2">
    <source>
        <dbReference type="ARBA" id="ARBA00004611"/>
    </source>
</evidence>
<dbReference type="VEuPathDB" id="FungiDB:AMAG_02786"/>
<dbReference type="Proteomes" id="UP000054350">
    <property type="component" value="Unassembled WGS sequence"/>
</dbReference>
<dbReference type="EMBL" id="GG745331">
    <property type="protein sequence ID" value="KNE57026.1"/>
    <property type="molecule type" value="Genomic_DNA"/>
</dbReference>
<evidence type="ECO:0000256" key="14">
    <source>
        <dbReference type="SAM" id="Coils"/>
    </source>
</evidence>
<dbReference type="eggNOG" id="ENOG502QS9D">
    <property type="taxonomic scope" value="Eukaryota"/>
</dbReference>
<dbReference type="AlphaFoldDB" id="A0A0L0S3P5"/>
<dbReference type="GO" id="GO:0005634">
    <property type="term" value="C:nucleus"/>
    <property type="evidence" value="ECO:0007669"/>
    <property type="project" value="UniProtKB-SubCell"/>
</dbReference>
<keyword evidence="9" id="KW-0206">Cytoskeleton</keyword>
<evidence type="ECO:0000256" key="9">
    <source>
        <dbReference type="ARBA" id="ARBA00023212"/>
    </source>
</evidence>
<dbReference type="InterPro" id="IPR026504">
    <property type="entry name" value="MNS1"/>
</dbReference>
<keyword evidence="6" id="KW-0282">Flagellum</keyword>
<gene>
    <name evidence="16" type="ORF">AMAG_02786</name>
</gene>
<protein>
    <recommendedName>
        <fullName evidence="4">Meiosis-specific nuclear structural protein 1</fullName>
    </recommendedName>
</protein>
<keyword evidence="17" id="KW-1185">Reference proteome</keyword>
<evidence type="ECO:0000256" key="6">
    <source>
        <dbReference type="ARBA" id="ARBA00022846"/>
    </source>
</evidence>
<evidence type="ECO:0000256" key="12">
    <source>
        <dbReference type="ARBA" id="ARBA00023273"/>
    </source>
</evidence>
<comment type="similarity">
    <text evidence="3">Belongs to the MNS1 family.</text>
</comment>
<keyword evidence="5" id="KW-0963">Cytoplasm</keyword>
<reference evidence="17" key="2">
    <citation type="submission" date="2009-11" db="EMBL/GenBank/DDBJ databases">
        <title>The Genome Sequence of Allomyces macrogynus strain ATCC 38327.</title>
        <authorList>
            <consortium name="The Broad Institute Genome Sequencing Platform"/>
            <person name="Russ C."/>
            <person name="Cuomo C."/>
            <person name="Shea T."/>
            <person name="Young S.K."/>
            <person name="Zeng Q."/>
            <person name="Koehrsen M."/>
            <person name="Haas B."/>
            <person name="Borodovsky M."/>
            <person name="Guigo R."/>
            <person name="Alvarado L."/>
            <person name="Berlin A."/>
            <person name="Borenstein D."/>
            <person name="Chen Z."/>
            <person name="Engels R."/>
            <person name="Freedman E."/>
            <person name="Gellesch M."/>
            <person name="Goldberg J."/>
            <person name="Griggs A."/>
            <person name="Gujja S."/>
            <person name="Heiman D."/>
            <person name="Hepburn T."/>
            <person name="Howarth C."/>
            <person name="Jen D."/>
            <person name="Larson L."/>
            <person name="Lewis B."/>
            <person name="Mehta T."/>
            <person name="Park D."/>
            <person name="Pearson M."/>
            <person name="Roberts A."/>
            <person name="Saif S."/>
            <person name="Shenoy N."/>
            <person name="Sisk P."/>
            <person name="Stolte C."/>
            <person name="Sykes S."/>
            <person name="Walk T."/>
            <person name="White J."/>
            <person name="Yandava C."/>
            <person name="Burger G."/>
            <person name="Gray M.W."/>
            <person name="Holland P.W.H."/>
            <person name="King N."/>
            <person name="Lang F.B.F."/>
            <person name="Roger A.J."/>
            <person name="Ruiz-Trillo I."/>
            <person name="Lander E."/>
            <person name="Nusbaum C."/>
        </authorList>
    </citation>
    <scope>NUCLEOTIDE SEQUENCE [LARGE SCALE GENOMIC DNA]</scope>
    <source>
        <strain evidence="17">ATCC 38327</strain>
    </source>
</reference>
<dbReference type="STRING" id="578462.A0A0L0S3P5"/>
<dbReference type="OrthoDB" id="197839at2759"/>
<feature type="coiled-coil region" evidence="14">
    <location>
        <begin position="380"/>
        <end position="447"/>
    </location>
</feature>
<feature type="coiled-coil region" evidence="14">
    <location>
        <begin position="69"/>
        <end position="139"/>
    </location>
</feature>
<keyword evidence="12" id="KW-0966">Cell projection</keyword>
<organism evidence="16 17">
    <name type="scientific">Allomyces macrogynus (strain ATCC 38327)</name>
    <name type="common">Allomyces javanicus var. macrogynus</name>
    <dbReference type="NCBI Taxonomy" id="578462"/>
    <lineage>
        <taxon>Eukaryota</taxon>
        <taxon>Fungi</taxon>
        <taxon>Fungi incertae sedis</taxon>
        <taxon>Blastocladiomycota</taxon>
        <taxon>Blastocladiomycetes</taxon>
        <taxon>Blastocladiales</taxon>
        <taxon>Blastocladiaceae</taxon>
        <taxon>Allomyces</taxon>
    </lineage>
</organism>
<evidence type="ECO:0000256" key="8">
    <source>
        <dbReference type="ARBA" id="ARBA00023069"/>
    </source>
</evidence>